<evidence type="ECO:0000313" key="3">
    <source>
        <dbReference type="EMBL" id="RFA15808.1"/>
    </source>
</evidence>
<dbReference type="RefSeq" id="WP_116281896.1">
    <property type="nucleotide sequence ID" value="NZ_NBXA01000006.1"/>
</dbReference>
<dbReference type="GO" id="GO:0005975">
    <property type="term" value="P:carbohydrate metabolic process"/>
    <property type="evidence" value="ECO:0007669"/>
    <property type="project" value="UniProtKB-ARBA"/>
</dbReference>
<evidence type="ECO:0000256" key="1">
    <source>
        <dbReference type="SAM" id="Phobius"/>
    </source>
</evidence>
<organism evidence="3 4">
    <name type="scientific">Subtercola boreus</name>
    <dbReference type="NCBI Taxonomy" id="120213"/>
    <lineage>
        <taxon>Bacteria</taxon>
        <taxon>Bacillati</taxon>
        <taxon>Actinomycetota</taxon>
        <taxon>Actinomycetes</taxon>
        <taxon>Micrococcales</taxon>
        <taxon>Microbacteriaceae</taxon>
        <taxon>Subtercola</taxon>
    </lineage>
</organism>
<feature type="signal peptide" evidence="2">
    <location>
        <begin position="1"/>
        <end position="33"/>
    </location>
</feature>
<accession>A0A3E0W2L4</accession>
<keyword evidence="1" id="KW-1133">Transmembrane helix</keyword>
<dbReference type="Gene3D" id="2.60.40.10">
    <property type="entry name" value="Immunoglobulins"/>
    <property type="match status" value="1"/>
</dbReference>
<reference evidence="3 4" key="1">
    <citation type="submission" date="2017-04" db="EMBL/GenBank/DDBJ databases">
        <title>Comparative genome analysis of Subtercola boreus.</title>
        <authorList>
            <person name="Cho Y.-J."/>
            <person name="Cho A."/>
            <person name="Kim O.-S."/>
            <person name="Lee J.-I."/>
        </authorList>
    </citation>
    <scope>NUCLEOTIDE SEQUENCE [LARGE SCALE GENOMIC DNA]</scope>
    <source>
        <strain evidence="3 4">P27444</strain>
    </source>
</reference>
<dbReference type="EMBL" id="NBXA01000006">
    <property type="protein sequence ID" value="RFA15808.1"/>
    <property type="molecule type" value="Genomic_DNA"/>
</dbReference>
<dbReference type="Proteomes" id="UP000256709">
    <property type="component" value="Unassembled WGS sequence"/>
</dbReference>
<evidence type="ECO:0000256" key="2">
    <source>
        <dbReference type="SAM" id="SignalP"/>
    </source>
</evidence>
<feature type="chain" id="PRO_5017792166" description="Gram-positive cocci surface proteins LPxTG domain-containing protein" evidence="2">
    <location>
        <begin position="34"/>
        <end position="401"/>
    </location>
</feature>
<keyword evidence="1" id="KW-0472">Membrane</keyword>
<evidence type="ECO:0008006" key="5">
    <source>
        <dbReference type="Google" id="ProtNLM"/>
    </source>
</evidence>
<gene>
    <name evidence="3" type="ORF">B7R21_03645</name>
</gene>
<evidence type="ECO:0000313" key="4">
    <source>
        <dbReference type="Proteomes" id="UP000256709"/>
    </source>
</evidence>
<keyword evidence="1" id="KW-0812">Transmembrane</keyword>
<feature type="transmembrane region" description="Helical" evidence="1">
    <location>
        <begin position="376"/>
        <end position="394"/>
    </location>
</feature>
<sequence>MHITRTWRKALAVPVVLALAVGGALQTASSASAAEAGLTVTSPTEGQTLDSRTVTVEGSVDGYATVIVYAADGTTELARTNVNGDFGVPTPYTVELPAYADDATTAQTIEVGGLLGGSGIPQIERKFTLPSAEVALTVTSPTEGQTLTSRTVEFSGAGTDGSTVNVLDKNGDRIPGTTAAVVSGGTWSTTGVYTDDAAVAQKVYVHQVTGGAGRGDVERSFTLPAPLLPAPVITSPKNGEALTGATVTFTGTGDPSANVALLVVPTDLLNAPEAKAKAAPAKPTDPIVVDKDGKWSVTVALVPNDYTVVATEVTLDDASNLVAITSKPSTPVEFSLSAPAVVPVVTPTTTPTPAVTPTKHTSSKTALAETGLETTGFAGLSALFLLAGATLLILRRQRSTS</sequence>
<comment type="caution">
    <text evidence="3">The sequence shown here is derived from an EMBL/GenBank/DDBJ whole genome shotgun (WGS) entry which is preliminary data.</text>
</comment>
<dbReference type="InterPro" id="IPR013783">
    <property type="entry name" value="Ig-like_fold"/>
</dbReference>
<name>A0A3E0W2L4_9MICO</name>
<proteinExistence type="predicted"/>
<dbReference type="Gene3D" id="2.60.40.1120">
    <property type="entry name" value="Carboxypeptidase-like, regulatory domain"/>
    <property type="match status" value="1"/>
</dbReference>
<dbReference type="AlphaFoldDB" id="A0A3E0W2L4"/>
<protein>
    <recommendedName>
        <fullName evidence="5">Gram-positive cocci surface proteins LPxTG domain-containing protein</fullName>
    </recommendedName>
</protein>
<keyword evidence="2" id="KW-0732">Signal</keyword>